<keyword evidence="2 11" id="KW-0812">Transmembrane</keyword>
<gene>
    <name evidence="14" type="ORF">BOX15_Mlig021649g1</name>
</gene>
<evidence type="ECO:0000256" key="1">
    <source>
        <dbReference type="ARBA" id="ARBA00004167"/>
    </source>
</evidence>
<evidence type="ECO:0000256" key="11">
    <source>
        <dbReference type="SAM" id="Phobius"/>
    </source>
</evidence>
<dbReference type="Gene3D" id="2.60.40.60">
    <property type="entry name" value="Cadherins"/>
    <property type="match status" value="7"/>
</dbReference>
<proteinExistence type="predicted"/>
<reference evidence="14 15" key="1">
    <citation type="submission" date="2017-06" db="EMBL/GenBank/DDBJ databases">
        <title>A platform for efficient transgenesis in Macrostomum lignano, a flatworm model organism for stem cell research.</title>
        <authorList>
            <person name="Berezikov E."/>
        </authorList>
    </citation>
    <scope>NUCLEOTIDE SEQUENCE [LARGE SCALE GENOMIC DNA]</scope>
    <source>
        <strain evidence="14">DV1</strain>
        <tissue evidence="14">Whole organism</tissue>
    </source>
</reference>
<name>A0A267EFS9_9PLAT</name>
<dbReference type="Pfam" id="PF00028">
    <property type="entry name" value="Cadherin"/>
    <property type="match status" value="5"/>
</dbReference>
<dbReference type="EMBL" id="NIVC01002160">
    <property type="protein sequence ID" value="PAA60365.1"/>
    <property type="molecule type" value="Genomic_DNA"/>
</dbReference>
<evidence type="ECO:0000256" key="5">
    <source>
        <dbReference type="ARBA" id="ARBA00022889"/>
    </source>
</evidence>
<comment type="subcellular location">
    <subcellularLocation>
        <location evidence="1">Membrane</location>
        <topology evidence="1">Single-pass membrane protein</topology>
    </subcellularLocation>
</comment>
<dbReference type="PANTHER" id="PTHR24028:SF146">
    <property type="entry name" value="CADHERIN 96CB, ISOFORM D-RELATED"/>
    <property type="match status" value="1"/>
</dbReference>
<dbReference type="SMART" id="SM00112">
    <property type="entry name" value="CA"/>
    <property type="match status" value="7"/>
</dbReference>
<dbReference type="InterPro" id="IPR015919">
    <property type="entry name" value="Cadherin-like_sf"/>
</dbReference>
<keyword evidence="6 11" id="KW-1133">Transmembrane helix</keyword>
<dbReference type="PROSITE" id="PS00232">
    <property type="entry name" value="CADHERIN_1"/>
    <property type="match status" value="1"/>
</dbReference>
<dbReference type="CDD" id="cd11304">
    <property type="entry name" value="Cadherin_repeat"/>
    <property type="match status" value="7"/>
</dbReference>
<keyword evidence="5" id="KW-0130">Cell adhesion</keyword>
<evidence type="ECO:0000256" key="2">
    <source>
        <dbReference type="ARBA" id="ARBA00022692"/>
    </source>
</evidence>
<feature type="chain" id="PRO_5012944289" description="Cadherin domain-containing protein" evidence="12">
    <location>
        <begin position="23"/>
        <end position="1068"/>
    </location>
</feature>
<keyword evidence="12" id="KW-0732">Signal</keyword>
<dbReference type="OrthoDB" id="6252479at2759"/>
<keyword evidence="4 9" id="KW-0106">Calcium</keyword>
<evidence type="ECO:0000256" key="8">
    <source>
        <dbReference type="ARBA" id="ARBA00023180"/>
    </source>
</evidence>
<dbReference type="InterPro" id="IPR050174">
    <property type="entry name" value="Protocadherin/Cadherin-CA"/>
</dbReference>
<evidence type="ECO:0000256" key="12">
    <source>
        <dbReference type="SAM" id="SignalP"/>
    </source>
</evidence>
<feature type="domain" description="Cadherin" evidence="13">
    <location>
        <begin position="475"/>
        <end position="579"/>
    </location>
</feature>
<dbReference type="SUPFAM" id="SSF49313">
    <property type="entry name" value="Cadherin-like"/>
    <property type="match status" value="6"/>
</dbReference>
<evidence type="ECO:0000256" key="4">
    <source>
        <dbReference type="ARBA" id="ARBA00022837"/>
    </source>
</evidence>
<evidence type="ECO:0000313" key="14">
    <source>
        <dbReference type="EMBL" id="PAA60365.1"/>
    </source>
</evidence>
<dbReference type="InterPro" id="IPR002126">
    <property type="entry name" value="Cadherin-like_dom"/>
</dbReference>
<dbReference type="GO" id="GO:0007163">
    <property type="term" value="P:establishment or maintenance of cell polarity"/>
    <property type="evidence" value="ECO:0007669"/>
    <property type="project" value="UniProtKB-ARBA"/>
</dbReference>
<protein>
    <recommendedName>
        <fullName evidence="13">Cadherin domain-containing protein</fullName>
    </recommendedName>
</protein>
<evidence type="ECO:0000259" key="13">
    <source>
        <dbReference type="PROSITE" id="PS50268"/>
    </source>
</evidence>
<keyword evidence="8" id="KW-0325">Glycoprotein</keyword>
<feature type="compositionally biased region" description="Acidic residues" evidence="10">
    <location>
        <begin position="932"/>
        <end position="942"/>
    </location>
</feature>
<keyword evidence="7 11" id="KW-0472">Membrane</keyword>
<keyword evidence="15" id="KW-1185">Reference proteome</keyword>
<evidence type="ECO:0000256" key="9">
    <source>
        <dbReference type="PROSITE-ProRule" id="PRU00043"/>
    </source>
</evidence>
<comment type="caution">
    <text evidence="14">The sequence shown here is derived from an EMBL/GenBank/DDBJ whole genome shotgun (WGS) entry which is preliminary data.</text>
</comment>
<keyword evidence="3" id="KW-0677">Repeat</keyword>
<dbReference type="GO" id="GO:0005886">
    <property type="term" value="C:plasma membrane"/>
    <property type="evidence" value="ECO:0007669"/>
    <property type="project" value="InterPro"/>
</dbReference>
<dbReference type="GO" id="GO:0007156">
    <property type="term" value="P:homophilic cell adhesion via plasma membrane adhesion molecules"/>
    <property type="evidence" value="ECO:0007669"/>
    <property type="project" value="InterPro"/>
</dbReference>
<feature type="domain" description="Cadherin" evidence="13">
    <location>
        <begin position="137"/>
        <end position="247"/>
    </location>
</feature>
<dbReference type="Proteomes" id="UP000215902">
    <property type="component" value="Unassembled WGS sequence"/>
</dbReference>
<feature type="domain" description="Cadherin" evidence="13">
    <location>
        <begin position="17"/>
        <end position="134"/>
    </location>
</feature>
<evidence type="ECO:0000256" key="10">
    <source>
        <dbReference type="SAM" id="MobiDB-lite"/>
    </source>
</evidence>
<dbReference type="STRING" id="282301.A0A267EFS9"/>
<feature type="domain" description="Cadherin" evidence="13">
    <location>
        <begin position="691"/>
        <end position="787"/>
    </location>
</feature>
<dbReference type="PROSITE" id="PS50268">
    <property type="entry name" value="CADHERIN_2"/>
    <property type="match status" value="7"/>
</dbReference>
<evidence type="ECO:0000256" key="7">
    <source>
        <dbReference type="ARBA" id="ARBA00023136"/>
    </source>
</evidence>
<dbReference type="FunFam" id="2.60.40.60:FF:000020">
    <property type="entry name" value="Dachsous cadherin-related 1b"/>
    <property type="match status" value="2"/>
</dbReference>
<evidence type="ECO:0000313" key="15">
    <source>
        <dbReference type="Proteomes" id="UP000215902"/>
    </source>
</evidence>
<accession>A0A267EFS9</accession>
<dbReference type="AlphaFoldDB" id="A0A267EFS9"/>
<dbReference type="GO" id="GO:0005509">
    <property type="term" value="F:calcium ion binding"/>
    <property type="evidence" value="ECO:0007669"/>
    <property type="project" value="UniProtKB-UniRule"/>
</dbReference>
<organism evidence="14 15">
    <name type="scientific">Macrostomum lignano</name>
    <dbReference type="NCBI Taxonomy" id="282301"/>
    <lineage>
        <taxon>Eukaryota</taxon>
        <taxon>Metazoa</taxon>
        <taxon>Spiralia</taxon>
        <taxon>Lophotrochozoa</taxon>
        <taxon>Platyhelminthes</taxon>
        <taxon>Rhabditophora</taxon>
        <taxon>Macrostomorpha</taxon>
        <taxon>Macrostomida</taxon>
        <taxon>Macrostomidae</taxon>
        <taxon>Macrostomum</taxon>
    </lineage>
</organism>
<feature type="domain" description="Cadherin" evidence="13">
    <location>
        <begin position="248"/>
        <end position="357"/>
    </location>
</feature>
<dbReference type="InterPro" id="IPR020894">
    <property type="entry name" value="Cadherin_CS"/>
</dbReference>
<dbReference type="PANTHER" id="PTHR24028">
    <property type="entry name" value="CADHERIN-87A"/>
    <property type="match status" value="1"/>
</dbReference>
<feature type="domain" description="Cadherin" evidence="13">
    <location>
        <begin position="364"/>
        <end position="472"/>
    </location>
</feature>
<dbReference type="PRINTS" id="PR00205">
    <property type="entry name" value="CADHERIN"/>
</dbReference>
<evidence type="ECO:0000256" key="3">
    <source>
        <dbReference type="ARBA" id="ARBA00022737"/>
    </source>
</evidence>
<dbReference type="FunFam" id="2.60.40.60:FF:000116">
    <property type="entry name" value="Dachsous cadherin-related 2"/>
    <property type="match status" value="1"/>
</dbReference>
<evidence type="ECO:0000256" key="6">
    <source>
        <dbReference type="ARBA" id="ARBA00022989"/>
    </source>
</evidence>
<feature type="signal peptide" evidence="12">
    <location>
        <begin position="1"/>
        <end position="22"/>
    </location>
</feature>
<feature type="domain" description="Cadherin" evidence="13">
    <location>
        <begin position="580"/>
        <end position="684"/>
    </location>
</feature>
<feature type="region of interest" description="Disordered" evidence="10">
    <location>
        <begin position="931"/>
        <end position="962"/>
    </location>
</feature>
<sequence>MHRLSTLFSLLLLIAMATSASSAASTVDFSIPEESPPNTLVGRLAPLPDGSASQFVARDDYFSVAPDSGQLSVRGRIDRDGDAANLCNYRATSAAAADSAEPACVHELMVSRNLADFIPVRIRIADINDNKPDWPAGALPLRVAFAENARIGAQQTVSPGAVDLDAGENSVRRYRLVPDSATFKLEVSGGGVGAGPPVPRLVLRQQLDRESVSGYNFTLVAEDGGGLSGSAQLLVEVLDVNDEAPQFRQAEYNASVPEDAPGGHEVLRLWADDRDAGDNGRVTYSLAPEHQVLVGPVLSIEPDTGRVLVRSPSSLDFESRKRFEFAVLARDSGAEPKEARANVLVNVIDVNDHRPQIQLMTLQPSPTSRVPVPENIRNATVASLLVSDRDAGQAGEFSCRLTAAEEFFSLAKLKALEGQVLYRLATQSPLDREAAPVLQPVVSCADDGRPSLTGSLTVTVELQDENDNPPVFPNGAERFSPRIFENNSPGAEVLDLGAEDRDAPENARLRYSINWPVAYAEPSPFEIDAQGILRARIPLDRERHPAGFAFRVVVTDGRFNATAVVSVRIEDVNDNSPVFSSSTYTFHVREDEKSGGVFVGELNATDADENRNAELKFRLHPDDSDAPFQLQGKGTLFTSRAIDRETAASHTFRVIAVDNGQPEMTATATVTVNVDDVNDCDPVFEYPPPASERPAVVRLSYRELPDFQFAQVRATDRDTGDNGRLKYSLQEGNLFNWFRIDQDTGRLYVRRAMSRTELGVVRLTVKASDGGSPSRSATGQLSVRIEDSPATGLLKDAWTADMETNKLIIVCIVVATGVICAALITAICLMARRKPCAPAHVHHELVRLKSGGGGGGGGGVSRPMSPGGQGCSLPLVDNCGGGCGGGGGHGSHGGGGGGGGGHGSIRDYDNRFGQRKLDSFMQPASVKQLIDDQSDGVPESDGDSGKGGSVSNSNGHRQHPLPTASIGAASLLSSAELSHAAASAATLSFSPAGGRHQPDLCSVAAGNHGNRSATLSRHQLGHLHHSGVASAAAGGGFQTLGAQRPRPHMIMEDTGAASSEAASSPLIT</sequence>
<feature type="transmembrane region" description="Helical" evidence="11">
    <location>
        <begin position="807"/>
        <end position="831"/>
    </location>
</feature>